<name>A0A5B8UQP9_9BACT</name>
<dbReference type="KEGG" id="fgg:FSB75_20875"/>
<organism evidence="1 2">
    <name type="scientific">Flavisolibacter ginsenosidimutans</name>
    <dbReference type="NCBI Taxonomy" id="661481"/>
    <lineage>
        <taxon>Bacteria</taxon>
        <taxon>Pseudomonadati</taxon>
        <taxon>Bacteroidota</taxon>
        <taxon>Chitinophagia</taxon>
        <taxon>Chitinophagales</taxon>
        <taxon>Chitinophagaceae</taxon>
        <taxon>Flavisolibacter</taxon>
    </lineage>
</organism>
<dbReference type="Proteomes" id="UP000321204">
    <property type="component" value="Chromosome"/>
</dbReference>
<reference evidence="1 2" key="1">
    <citation type="journal article" date="2015" name="Int. J. Syst. Evol. Microbiol.">
        <title>Flavisolibacter ginsenosidimutans sp. nov., with ginsenoside-converting activity isolated from soil used for cultivating ginseng.</title>
        <authorList>
            <person name="Zhao Y."/>
            <person name="Liu Q."/>
            <person name="Kang M.S."/>
            <person name="Jin F."/>
            <person name="Yu H."/>
            <person name="Im W.T."/>
        </authorList>
    </citation>
    <scope>NUCLEOTIDE SEQUENCE [LARGE SCALE GENOMIC DNA]</scope>
    <source>
        <strain evidence="1 2">Gsoil 636</strain>
    </source>
</reference>
<dbReference type="RefSeq" id="WP_146791418.1">
    <property type="nucleotide sequence ID" value="NZ_BAABIO010000003.1"/>
</dbReference>
<accession>A0A5B8UQP9</accession>
<keyword evidence="2" id="KW-1185">Reference proteome</keyword>
<evidence type="ECO:0000313" key="2">
    <source>
        <dbReference type="Proteomes" id="UP000321204"/>
    </source>
</evidence>
<evidence type="ECO:0000313" key="1">
    <source>
        <dbReference type="EMBL" id="QEC58255.1"/>
    </source>
</evidence>
<gene>
    <name evidence="1" type="ORF">FSB75_20875</name>
</gene>
<dbReference type="OrthoDB" id="673803at2"/>
<protein>
    <submittedName>
        <fullName evidence="1">Uncharacterized protein</fullName>
    </submittedName>
</protein>
<dbReference type="AlphaFoldDB" id="A0A5B8UQP9"/>
<proteinExistence type="predicted"/>
<dbReference type="EMBL" id="CP042433">
    <property type="protein sequence ID" value="QEC58255.1"/>
    <property type="molecule type" value="Genomic_DNA"/>
</dbReference>
<sequence>MKFFLSVLAVVFCFTACKNKPAGNKSEDAGSSAFFYDYRVWGDEEEGMVTVRLQYRLGGENGKALRLAQPGFVMLDGDTLKADSAGFTGVFYETSKPLDGFAGSHGIVFTDSSNKQHKEEFSLEPFTLENELPEQIKKAPFLIKLSGFPSTASRVQLIMVDTSFSSADVNEELWVENGEIKIDSSFLANLANGPITMEIVKEDEKTLKNSSREDGRLLLTYRLRRQFEFVD</sequence>